<dbReference type="AlphaFoldDB" id="A0AA88GZU7"/>
<accession>A0AA88GZU7</accession>
<name>A0AA88GZU7_NAELO</name>
<dbReference type="GeneID" id="68104956"/>
<gene>
    <name evidence="1" type="ORF">C9374_012502</name>
</gene>
<evidence type="ECO:0000313" key="2">
    <source>
        <dbReference type="Proteomes" id="UP000816034"/>
    </source>
</evidence>
<protein>
    <submittedName>
        <fullName evidence="1">Uncharacterized protein</fullName>
    </submittedName>
</protein>
<evidence type="ECO:0000313" key="1">
    <source>
        <dbReference type="EMBL" id="KAG2392250.1"/>
    </source>
</evidence>
<dbReference type="Proteomes" id="UP000816034">
    <property type="component" value="Unassembled WGS sequence"/>
</dbReference>
<sequence length="242" mass="28084">MLESKVNSIYQNKEDRKRISSKDKKLVKIYERITGIIDNIISILQEQPENNIFAFVLGNSITNPKEVYIFKFNNSSTCHMNCADPKKHVHMVNLSKKVIRNIIGGCFDIFMTECKPLPLYFLARLNSQFSSKEQTSSEDDENNSHAIYISKPNFKFRLKAPSTFRKSLRQHKKEGTKIIDMKVPKLFIIELSDHEMTNTETSQSKQEIESFLKFNIAFQTNTIGSTSSQTKDTEEDCWFLFK</sequence>
<organism evidence="1 2">
    <name type="scientific">Naegleria lovaniensis</name>
    <name type="common">Amoeba</name>
    <dbReference type="NCBI Taxonomy" id="51637"/>
    <lineage>
        <taxon>Eukaryota</taxon>
        <taxon>Discoba</taxon>
        <taxon>Heterolobosea</taxon>
        <taxon>Tetramitia</taxon>
        <taxon>Eutetramitia</taxon>
        <taxon>Vahlkampfiidae</taxon>
        <taxon>Naegleria</taxon>
    </lineage>
</organism>
<dbReference type="EMBL" id="PYSW02000005">
    <property type="protein sequence ID" value="KAG2392250.1"/>
    <property type="molecule type" value="Genomic_DNA"/>
</dbReference>
<dbReference type="InterPro" id="IPR053729">
    <property type="entry name" value="MAD2L1BP_domain_sf"/>
</dbReference>
<dbReference type="RefSeq" id="XP_044554144.1">
    <property type="nucleotide sequence ID" value="XM_044688276.1"/>
</dbReference>
<comment type="caution">
    <text evidence="1">The sequence shown here is derived from an EMBL/GenBank/DDBJ whole genome shotgun (WGS) entry which is preliminary data.</text>
</comment>
<proteinExistence type="predicted"/>
<reference evidence="1 2" key="1">
    <citation type="journal article" date="2018" name="BMC Genomics">
        <title>The genome of Naegleria lovaniensis, the basis for a comparative approach to unravel pathogenicity factors of the human pathogenic amoeba N. fowleri.</title>
        <authorList>
            <person name="Liechti N."/>
            <person name="Schurch N."/>
            <person name="Bruggmann R."/>
            <person name="Wittwer M."/>
        </authorList>
    </citation>
    <scope>NUCLEOTIDE SEQUENCE [LARGE SCALE GENOMIC DNA]</scope>
    <source>
        <strain evidence="1 2">ATCC 30569</strain>
    </source>
</reference>
<keyword evidence="2" id="KW-1185">Reference proteome</keyword>
<dbReference type="Gene3D" id="3.30.900.20">
    <property type="match status" value="1"/>
</dbReference>